<dbReference type="EMBL" id="JARKIF010000021">
    <property type="protein sequence ID" value="KAJ7617414.1"/>
    <property type="molecule type" value="Genomic_DNA"/>
</dbReference>
<proteinExistence type="predicted"/>
<feature type="region of interest" description="Disordered" evidence="1">
    <location>
        <begin position="23"/>
        <end position="54"/>
    </location>
</feature>
<protein>
    <submittedName>
        <fullName evidence="2">Uncharacterized protein</fullName>
    </submittedName>
</protein>
<dbReference type="AlphaFoldDB" id="A0AAD7FFN7"/>
<dbReference type="Proteomes" id="UP001221142">
    <property type="component" value="Unassembled WGS sequence"/>
</dbReference>
<comment type="caution">
    <text evidence="2">The sequence shown here is derived from an EMBL/GenBank/DDBJ whole genome shotgun (WGS) entry which is preliminary data.</text>
</comment>
<feature type="compositionally biased region" description="Polar residues" evidence="1">
    <location>
        <begin position="24"/>
        <end position="33"/>
    </location>
</feature>
<evidence type="ECO:0000256" key="1">
    <source>
        <dbReference type="SAM" id="MobiDB-lite"/>
    </source>
</evidence>
<evidence type="ECO:0000313" key="3">
    <source>
        <dbReference type="Proteomes" id="UP001221142"/>
    </source>
</evidence>
<keyword evidence="3" id="KW-1185">Reference proteome</keyword>
<accession>A0AAD7FFN7</accession>
<sequence length="123" mass="14262">MSSNYKKRKRTVYIHNPDEERVSLATTSGNTRIPLQYNPAPPPSPEKPPRRMFDNFDYAMGYSPDDDSLFVPDGENEGPERIIIQPKKSKRYVNSDISNKWHYHRAIQMPCSSCSRIVKYPLT</sequence>
<reference evidence="2" key="1">
    <citation type="submission" date="2023-03" db="EMBL/GenBank/DDBJ databases">
        <title>Massive genome expansion in bonnet fungi (Mycena s.s.) driven by repeated elements and novel gene families across ecological guilds.</title>
        <authorList>
            <consortium name="Lawrence Berkeley National Laboratory"/>
            <person name="Harder C.B."/>
            <person name="Miyauchi S."/>
            <person name="Viragh M."/>
            <person name="Kuo A."/>
            <person name="Thoen E."/>
            <person name="Andreopoulos B."/>
            <person name="Lu D."/>
            <person name="Skrede I."/>
            <person name="Drula E."/>
            <person name="Henrissat B."/>
            <person name="Morin E."/>
            <person name="Kohler A."/>
            <person name="Barry K."/>
            <person name="LaButti K."/>
            <person name="Morin E."/>
            <person name="Salamov A."/>
            <person name="Lipzen A."/>
            <person name="Mereny Z."/>
            <person name="Hegedus B."/>
            <person name="Baldrian P."/>
            <person name="Stursova M."/>
            <person name="Weitz H."/>
            <person name="Taylor A."/>
            <person name="Grigoriev I.V."/>
            <person name="Nagy L.G."/>
            <person name="Martin F."/>
            <person name="Kauserud H."/>
        </authorList>
    </citation>
    <scope>NUCLEOTIDE SEQUENCE</scope>
    <source>
        <strain evidence="2">9284</strain>
    </source>
</reference>
<organism evidence="2 3">
    <name type="scientific">Roridomyces roridus</name>
    <dbReference type="NCBI Taxonomy" id="1738132"/>
    <lineage>
        <taxon>Eukaryota</taxon>
        <taxon>Fungi</taxon>
        <taxon>Dikarya</taxon>
        <taxon>Basidiomycota</taxon>
        <taxon>Agaricomycotina</taxon>
        <taxon>Agaricomycetes</taxon>
        <taxon>Agaricomycetidae</taxon>
        <taxon>Agaricales</taxon>
        <taxon>Marasmiineae</taxon>
        <taxon>Mycenaceae</taxon>
        <taxon>Roridomyces</taxon>
    </lineage>
</organism>
<gene>
    <name evidence="2" type="ORF">FB45DRAFT_1034695</name>
</gene>
<evidence type="ECO:0000313" key="2">
    <source>
        <dbReference type="EMBL" id="KAJ7617414.1"/>
    </source>
</evidence>
<name>A0AAD7FFN7_9AGAR</name>